<dbReference type="Proteomes" id="UP001203512">
    <property type="component" value="Unassembled WGS sequence"/>
</dbReference>
<dbReference type="EMBL" id="JALKHS010000006">
    <property type="protein sequence ID" value="MCK0531471.1"/>
    <property type="molecule type" value="Genomic_DNA"/>
</dbReference>
<dbReference type="RefSeq" id="WP_247231088.1">
    <property type="nucleotide sequence ID" value="NZ_JALKHS010000006.1"/>
</dbReference>
<comment type="caution">
    <text evidence="1">The sequence shown here is derived from an EMBL/GenBank/DDBJ whole genome shotgun (WGS) entry which is preliminary data.</text>
</comment>
<proteinExistence type="predicted"/>
<sequence>MSRRYRRRTFAEVTAQARAAERAKVAEFGRWQIAAVANLVAAGKVDAESASLLSVRLEAFVEQVEQGLHIVALEAPVHGH</sequence>
<evidence type="ECO:0000313" key="1">
    <source>
        <dbReference type="EMBL" id="MCK0531471.1"/>
    </source>
</evidence>
<keyword evidence="2" id="KW-1185">Reference proteome</keyword>
<name>A0ABT0DWI2_9SPHN</name>
<accession>A0ABT0DWI2</accession>
<gene>
    <name evidence="1" type="ORF">MU848_07725</name>
</gene>
<evidence type="ECO:0000313" key="2">
    <source>
        <dbReference type="Proteomes" id="UP001203512"/>
    </source>
</evidence>
<protein>
    <submittedName>
        <fullName evidence="1">Uncharacterized protein</fullName>
    </submittedName>
</protein>
<organism evidence="1 2">
    <name type="scientific">Sphingobium agri</name>
    <dbReference type="NCBI Taxonomy" id="2933566"/>
    <lineage>
        <taxon>Bacteria</taxon>
        <taxon>Pseudomonadati</taxon>
        <taxon>Pseudomonadota</taxon>
        <taxon>Alphaproteobacteria</taxon>
        <taxon>Sphingomonadales</taxon>
        <taxon>Sphingomonadaceae</taxon>
        <taxon>Sphingobium</taxon>
    </lineage>
</organism>
<reference evidence="1 2" key="1">
    <citation type="submission" date="2022-04" db="EMBL/GenBank/DDBJ databases">
        <authorList>
            <person name="Huq M.A."/>
        </authorList>
    </citation>
    <scope>NUCLEOTIDE SEQUENCE [LARGE SCALE GENOMIC DNA]</scope>
    <source>
        <strain evidence="1 2">MAH-33</strain>
    </source>
</reference>